<dbReference type="PANTHER" id="PTHR37254:SF1">
    <property type="entry name" value="OS01G0100500 PROTEIN"/>
    <property type="match status" value="1"/>
</dbReference>
<evidence type="ECO:0000256" key="2">
    <source>
        <dbReference type="SAM" id="Phobius"/>
    </source>
</evidence>
<feature type="transmembrane region" description="Helical" evidence="2">
    <location>
        <begin position="143"/>
        <end position="164"/>
    </location>
</feature>
<name>A0A978VX89_ZIZJJ</name>
<keyword evidence="2" id="KW-0812">Transmembrane</keyword>
<comment type="caution">
    <text evidence="3">The sequence shown here is derived from an EMBL/GenBank/DDBJ whole genome shotgun (WGS) entry which is preliminary data.</text>
</comment>
<accession>A0A978VX89</accession>
<feature type="transmembrane region" description="Helical" evidence="2">
    <location>
        <begin position="396"/>
        <end position="417"/>
    </location>
</feature>
<keyword evidence="2" id="KW-0472">Membrane</keyword>
<feature type="region of interest" description="Disordered" evidence="1">
    <location>
        <begin position="534"/>
        <end position="582"/>
    </location>
</feature>
<dbReference type="AlphaFoldDB" id="A0A978VX89"/>
<reference evidence="3" key="1">
    <citation type="journal article" date="2021" name="Front. Plant Sci.">
        <title>Chromosome-Scale Genome Assembly for Chinese Sour Jujube and Insights Into Its Genome Evolution and Domestication Signature.</title>
        <authorList>
            <person name="Shen L.-Y."/>
            <person name="Luo H."/>
            <person name="Wang X.-L."/>
            <person name="Wang X.-M."/>
            <person name="Qiu X.-J."/>
            <person name="Liu H."/>
            <person name="Zhou S.-S."/>
            <person name="Jia K.-H."/>
            <person name="Nie S."/>
            <person name="Bao Y.-T."/>
            <person name="Zhang R.-G."/>
            <person name="Yun Q.-Z."/>
            <person name="Chai Y.-H."/>
            <person name="Lu J.-Y."/>
            <person name="Li Y."/>
            <person name="Zhao S.-W."/>
            <person name="Mao J.-F."/>
            <person name="Jia S.-G."/>
            <person name="Mao Y.-M."/>
        </authorList>
    </citation>
    <scope>NUCLEOTIDE SEQUENCE</scope>
    <source>
        <strain evidence="3">AT0</strain>
        <tissue evidence="3">Leaf</tissue>
    </source>
</reference>
<evidence type="ECO:0008006" key="5">
    <source>
        <dbReference type="Google" id="ProtNLM"/>
    </source>
</evidence>
<feature type="transmembrane region" description="Helical" evidence="2">
    <location>
        <begin position="78"/>
        <end position="100"/>
    </location>
</feature>
<dbReference type="PANTHER" id="PTHR37254">
    <property type="entry name" value="OS01G0100500 PROTEIN"/>
    <property type="match status" value="1"/>
</dbReference>
<gene>
    <name evidence="3" type="ORF">FEM48_Zijuj02G0183600</name>
</gene>
<sequence>MKKKNKKMSCPSNSIVYNGSQCACPVGHLLNRTTNGCILFATNSTIATDSGVAYNTVSFPATIFEFDSIKKFTQSQAVFLEATVVMLLSWLGFCFFLRFMKLGNDGKSIWFRLRWWISRLDISFATRHWLDDQKFVKKRKTELGGALSIASWILFVGLFAALLYQIISKRSIEVHNVRATNAPDLASFVNDMEFNITTISSMSCSNLRDIGNLITGNPGFIDHRTIPLSKFGSYSCQNTSIGPTISLRCSKCLPIRDDLYLSWQFVDLPNYPAAAVGFQFNVTTMNHDNRKHLSFVSGTLLNGSNFDGRPVTFRGGDTNILKFSLFPQIYKNLNDLRLIQPFFHEFIPGSLFYDTSLLQRSLESPKEGLLNTTLYVHFLSSYVVEIENQSIMGPVSFLADLGGLYCISIGIFLYLLVQCEYRIKKLRNEDSTMRRIRSRRKALEHWDKLRKYVMYTWGCSKLEENYNYTRNGSSCSGLRIQSFRKGSMHKQRQQSRKDSVNFNRKATSQSISKKTAASDTLHIEVAKSSIPGTAPSLEGRFSDSGNQLPLKNEKLGSTIDGKQRCDGSRKGGSSHPKAFSITDDIIPLPPSLELKDDSEMDMYDIQKNLKSLYEYNVMLREKFIAAQSLLNDLASKSSSPAAK</sequence>
<dbReference type="Proteomes" id="UP000813462">
    <property type="component" value="Unassembled WGS sequence"/>
</dbReference>
<feature type="region of interest" description="Disordered" evidence="1">
    <location>
        <begin position="486"/>
        <end position="517"/>
    </location>
</feature>
<evidence type="ECO:0000313" key="4">
    <source>
        <dbReference type="Proteomes" id="UP000813462"/>
    </source>
</evidence>
<dbReference type="EMBL" id="JAEACU010000002">
    <property type="protein sequence ID" value="KAH7543434.1"/>
    <property type="molecule type" value="Genomic_DNA"/>
</dbReference>
<proteinExistence type="predicted"/>
<feature type="compositionally biased region" description="Polar residues" evidence="1">
    <location>
        <begin position="500"/>
        <end position="517"/>
    </location>
</feature>
<evidence type="ECO:0000313" key="3">
    <source>
        <dbReference type="EMBL" id="KAH7543434.1"/>
    </source>
</evidence>
<organism evidence="3 4">
    <name type="scientific">Ziziphus jujuba var. spinosa</name>
    <dbReference type="NCBI Taxonomy" id="714518"/>
    <lineage>
        <taxon>Eukaryota</taxon>
        <taxon>Viridiplantae</taxon>
        <taxon>Streptophyta</taxon>
        <taxon>Embryophyta</taxon>
        <taxon>Tracheophyta</taxon>
        <taxon>Spermatophyta</taxon>
        <taxon>Magnoliopsida</taxon>
        <taxon>eudicotyledons</taxon>
        <taxon>Gunneridae</taxon>
        <taxon>Pentapetalae</taxon>
        <taxon>rosids</taxon>
        <taxon>fabids</taxon>
        <taxon>Rosales</taxon>
        <taxon>Rhamnaceae</taxon>
        <taxon>Paliureae</taxon>
        <taxon>Ziziphus</taxon>
    </lineage>
</organism>
<keyword evidence="2" id="KW-1133">Transmembrane helix</keyword>
<evidence type="ECO:0000256" key="1">
    <source>
        <dbReference type="SAM" id="MobiDB-lite"/>
    </source>
</evidence>
<protein>
    <recommendedName>
        <fullName evidence="5">Transmembrane protein</fullName>
    </recommendedName>
</protein>